<proteinExistence type="predicted"/>
<reference evidence="3" key="1">
    <citation type="journal article" date="2019" name="Int. J. Syst. Evol. Microbiol.">
        <title>The Global Catalogue of Microorganisms (GCM) 10K type strain sequencing project: providing services to taxonomists for standard genome sequencing and annotation.</title>
        <authorList>
            <consortium name="The Broad Institute Genomics Platform"/>
            <consortium name="The Broad Institute Genome Sequencing Center for Infectious Disease"/>
            <person name="Wu L."/>
            <person name="Ma J."/>
        </authorList>
    </citation>
    <scope>NUCLEOTIDE SEQUENCE [LARGE SCALE GENOMIC DNA]</scope>
    <source>
        <strain evidence="3">CGMCC 4.7643</strain>
    </source>
</reference>
<dbReference type="Proteomes" id="UP001597419">
    <property type="component" value="Unassembled WGS sequence"/>
</dbReference>
<sequence length="298" mass="30203">MIASAPLSGGKRVVFGFLAVAVLAVPAPAATAADGWESIGDGMTSGAGGVAVLSQGPDSVEALVVRDNKKPGENRAARVRMTGGAVTGVDPIEWSGETPVDLEAVAAVPGRPGEYVALASAGKGFHLRLDGPRARVLATFPLPAGKPGANYEGFALKSGAGGLLAVWADRGQDGRPATLSAAGFDLATRSFGKPAFVDFRAPYPTTDVRHTSDVAITGDDRILVSSASDPGDDGPFDSAVYAVGKLGAGGTIELAAPPVRIGTFPGHKIEALTCLSPVCDRVLYGTDDEARGGRVRVG</sequence>
<name>A0ABW5GSW1_9PSEU</name>
<keyword evidence="3" id="KW-1185">Reference proteome</keyword>
<keyword evidence="1" id="KW-0732">Signal</keyword>
<accession>A0ABW5GSW1</accession>
<gene>
    <name evidence="2" type="ORF">ACFSYJ_34985</name>
</gene>
<evidence type="ECO:0000313" key="3">
    <source>
        <dbReference type="Proteomes" id="UP001597419"/>
    </source>
</evidence>
<feature type="signal peptide" evidence="1">
    <location>
        <begin position="1"/>
        <end position="32"/>
    </location>
</feature>
<evidence type="ECO:0000313" key="2">
    <source>
        <dbReference type="EMBL" id="MFD2463866.1"/>
    </source>
</evidence>
<dbReference type="EMBL" id="JBHUKU010000022">
    <property type="protein sequence ID" value="MFD2463866.1"/>
    <property type="molecule type" value="Genomic_DNA"/>
</dbReference>
<organism evidence="2 3">
    <name type="scientific">Amycolatopsis samaneae</name>
    <dbReference type="NCBI Taxonomy" id="664691"/>
    <lineage>
        <taxon>Bacteria</taxon>
        <taxon>Bacillati</taxon>
        <taxon>Actinomycetota</taxon>
        <taxon>Actinomycetes</taxon>
        <taxon>Pseudonocardiales</taxon>
        <taxon>Pseudonocardiaceae</taxon>
        <taxon>Amycolatopsis</taxon>
    </lineage>
</organism>
<evidence type="ECO:0000256" key="1">
    <source>
        <dbReference type="SAM" id="SignalP"/>
    </source>
</evidence>
<dbReference type="RefSeq" id="WP_345386284.1">
    <property type="nucleotide sequence ID" value="NZ_BAABHG010000001.1"/>
</dbReference>
<protein>
    <submittedName>
        <fullName evidence="2">Uncharacterized protein</fullName>
    </submittedName>
</protein>
<feature type="chain" id="PRO_5046322922" evidence="1">
    <location>
        <begin position="33"/>
        <end position="298"/>
    </location>
</feature>
<comment type="caution">
    <text evidence="2">The sequence shown here is derived from an EMBL/GenBank/DDBJ whole genome shotgun (WGS) entry which is preliminary data.</text>
</comment>